<keyword evidence="1" id="KW-1133">Transmembrane helix</keyword>
<evidence type="ECO:0000256" key="1">
    <source>
        <dbReference type="SAM" id="Phobius"/>
    </source>
</evidence>
<dbReference type="Proteomes" id="UP000242287">
    <property type="component" value="Unassembled WGS sequence"/>
</dbReference>
<reference evidence="3 4" key="1">
    <citation type="submission" date="2014-02" db="EMBL/GenBank/DDBJ databases">
        <title>Transposable element dynamics among asymbiotic and ectomycorrhizal Amanita fungi.</title>
        <authorList>
            <consortium name="DOE Joint Genome Institute"/>
            <person name="Hess J."/>
            <person name="Skrede I."/>
            <person name="Wolfe B."/>
            <person name="LaButti K."/>
            <person name="Ohm R.A."/>
            <person name="Grigoriev I.V."/>
            <person name="Pringle A."/>
        </authorList>
    </citation>
    <scope>NUCLEOTIDE SEQUENCE [LARGE SCALE GENOMIC DNA]</scope>
    <source>
        <strain evidence="3 4">SKay4041</strain>
    </source>
</reference>
<feature type="chain" id="PRO_5011998728" evidence="2">
    <location>
        <begin position="20"/>
        <end position="221"/>
    </location>
</feature>
<evidence type="ECO:0000256" key="2">
    <source>
        <dbReference type="SAM" id="SignalP"/>
    </source>
</evidence>
<evidence type="ECO:0000313" key="4">
    <source>
        <dbReference type="Proteomes" id="UP000242287"/>
    </source>
</evidence>
<gene>
    <name evidence="3" type="ORF">AMATHDRAFT_48085</name>
</gene>
<keyword evidence="2" id="KW-0732">Signal</keyword>
<keyword evidence="4" id="KW-1185">Reference proteome</keyword>
<keyword evidence="1" id="KW-0812">Transmembrane</keyword>
<feature type="transmembrane region" description="Helical" evidence="1">
    <location>
        <begin position="49"/>
        <end position="68"/>
    </location>
</feature>
<feature type="signal peptide" evidence="2">
    <location>
        <begin position="1"/>
        <end position="19"/>
    </location>
</feature>
<accession>A0A2A9NGP5</accession>
<protein>
    <submittedName>
        <fullName evidence="3">Uncharacterized protein</fullName>
    </submittedName>
</protein>
<organism evidence="3 4">
    <name type="scientific">Amanita thiersii Skay4041</name>
    <dbReference type="NCBI Taxonomy" id="703135"/>
    <lineage>
        <taxon>Eukaryota</taxon>
        <taxon>Fungi</taxon>
        <taxon>Dikarya</taxon>
        <taxon>Basidiomycota</taxon>
        <taxon>Agaricomycotina</taxon>
        <taxon>Agaricomycetes</taxon>
        <taxon>Agaricomycetidae</taxon>
        <taxon>Agaricales</taxon>
        <taxon>Pluteineae</taxon>
        <taxon>Amanitaceae</taxon>
        <taxon>Amanita</taxon>
    </lineage>
</organism>
<dbReference type="EMBL" id="KZ302009">
    <property type="protein sequence ID" value="PFH50175.1"/>
    <property type="molecule type" value="Genomic_DNA"/>
</dbReference>
<dbReference type="AlphaFoldDB" id="A0A2A9NGP5"/>
<proteinExistence type="predicted"/>
<keyword evidence="1" id="KW-0472">Membrane</keyword>
<sequence>MVGGLVLLCLVPGLGLVGAGATTATVLGNAALGAGFSAYFTDYDSDDPGSWWLQVGLGAAFGVAGGYLGPVLGKVTGRAVGIAAKRLIPATITLRALQVGGDKISKVGKFAGKIGTKTTGETLVGGALGGAQQLTTNFINDREQLGDWDYWKSGSWLNGVGNSALLGLYGGAGLSIAVRGMRLDRAAKRLANSVRLYSLANSSRSRAASRITLFPLDESML</sequence>
<evidence type="ECO:0000313" key="3">
    <source>
        <dbReference type="EMBL" id="PFH50175.1"/>
    </source>
</evidence>
<name>A0A2A9NGP5_9AGAR</name>